<dbReference type="Proteomes" id="UP000077961">
    <property type="component" value="Unassembled WGS sequence"/>
</dbReference>
<dbReference type="PANTHER" id="PTHR42760">
    <property type="entry name" value="SHORT-CHAIN DEHYDROGENASES/REDUCTASES FAMILY MEMBER"/>
    <property type="match status" value="1"/>
</dbReference>
<keyword evidence="2" id="KW-0560">Oxidoreductase</keyword>
<evidence type="ECO:0000313" key="4">
    <source>
        <dbReference type="EMBL" id="OAJ61606.1"/>
    </source>
</evidence>
<dbReference type="InterPro" id="IPR002347">
    <property type="entry name" value="SDR_fam"/>
</dbReference>
<organism evidence="4 6">
    <name type="scientific">Paraburkholderia ginsengiterrae</name>
    <dbReference type="NCBI Taxonomy" id="1462993"/>
    <lineage>
        <taxon>Bacteria</taxon>
        <taxon>Pseudomonadati</taxon>
        <taxon>Pseudomonadota</taxon>
        <taxon>Betaproteobacteria</taxon>
        <taxon>Burkholderiales</taxon>
        <taxon>Burkholderiaceae</taxon>
        <taxon>Paraburkholderia</taxon>
    </lineage>
</organism>
<evidence type="ECO:0000313" key="3">
    <source>
        <dbReference type="EMBL" id="OAJ56526.1"/>
    </source>
</evidence>
<dbReference type="Proteomes" id="UP000078116">
    <property type="component" value="Unassembled WGS sequence"/>
</dbReference>
<keyword evidence="5" id="KW-1185">Reference proteome</keyword>
<evidence type="ECO:0000313" key="6">
    <source>
        <dbReference type="Proteomes" id="UP000078116"/>
    </source>
</evidence>
<comment type="caution">
    <text evidence="4">The sequence shown here is derived from an EMBL/GenBank/DDBJ whole genome shotgun (WGS) entry which is preliminary data.</text>
</comment>
<dbReference type="STRING" id="1462993.A6V36_33720"/>
<dbReference type="EMBL" id="LXKA01000209">
    <property type="protein sequence ID" value="OAJ61606.1"/>
    <property type="molecule type" value="Genomic_DNA"/>
</dbReference>
<reference evidence="5 6" key="1">
    <citation type="submission" date="2016-04" db="EMBL/GenBank/DDBJ databases">
        <title>Reclassification of Paraburkholderia panaciterrae (Farh et al. 2015) Dobritsa &amp; Samadpour 2016 as a later homotypic synonym of Paraburkholderia ginsengiterrae (Farh et al. 2015) Dobritsa &amp; Samadpour 2016.</title>
        <authorList>
            <person name="Dobritsa A.P."/>
            <person name="Kutumbaka K."/>
            <person name="Samadpour M."/>
        </authorList>
    </citation>
    <scope>NUCLEOTIDE SEQUENCE [LARGE SCALE GENOMIC DNA]</scope>
    <source>
        <strain evidence="4 6">DCY85</strain>
        <strain evidence="3 5">DCY85-1</strain>
    </source>
</reference>
<name>A0A1A9NA29_9BURK</name>
<evidence type="ECO:0000256" key="1">
    <source>
        <dbReference type="ARBA" id="ARBA00006484"/>
    </source>
</evidence>
<dbReference type="CDD" id="cd05233">
    <property type="entry name" value="SDR_c"/>
    <property type="match status" value="1"/>
</dbReference>
<dbReference type="SUPFAM" id="SSF51735">
    <property type="entry name" value="NAD(P)-binding Rossmann-fold domains"/>
    <property type="match status" value="1"/>
</dbReference>
<dbReference type="AlphaFoldDB" id="A0A1A9NA29"/>
<comment type="similarity">
    <text evidence="1">Belongs to the short-chain dehydrogenases/reductases (SDR) family.</text>
</comment>
<dbReference type="PRINTS" id="PR00081">
    <property type="entry name" value="GDHRDH"/>
</dbReference>
<dbReference type="Gene3D" id="3.40.50.720">
    <property type="entry name" value="NAD(P)-binding Rossmann-like Domain"/>
    <property type="match status" value="1"/>
</dbReference>
<dbReference type="EMBL" id="LXJZ01000186">
    <property type="protein sequence ID" value="OAJ56526.1"/>
    <property type="molecule type" value="Genomic_DNA"/>
</dbReference>
<dbReference type="PRINTS" id="PR00080">
    <property type="entry name" value="SDRFAMILY"/>
</dbReference>
<dbReference type="Pfam" id="PF13561">
    <property type="entry name" value="adh_short_C2"/>
    <property type="match status" value="1"/>
</dbReference>
<protein>
    <submittedName>
        <fullName evidence="4">Short-chain dehydrogenase</fullName>
    </submittedName>
</protein>
<dbReference type="GO" id="GO:0016616">
    <property type="term" value="F:oxidoreductase activity, acting on the CH-OH group of donors, NAD or NADP as acceptor"/>
    <property type="evidence" value="ECO:0007669"/>
    <property type="project" value="TreeGrafter"/>
</dbReference>
<gene>
    <name evidence="3" type="ORF">A6V36_33720</name>
    <name evidence="4" type="ORF">A6V37_24985</name>
</gene>
<accession>A0A1A9NA29</accession>
<evidence type="ECO:0000313" key="5">
    <source>
        <dbReference type="Proteomes" id="UP000077961"/>
    </source>
</evidence>
<dbReference type="FunFam" id="3.40.50.720:FF:000084">
    <property type="entry name" value="Short-chain dehydrogenase reductase"/>
    <property type="match status" value="1"/>
</dbReference>
<proteinExistence type="inferred from homology"/>
<dbReference type="PANTHER" id="PTHR42760:SF133">
    <property type="entry name" value="3-OXOACYL-[ACYL-CARRIER-PROTEIN] REDUCTASE"/>
    <property type="match status" value="1"/>
</dbReference>
<sequence length="255" mass="27277">MSMQETVIVTGGADSVGRVIAEQFIARGARVHICDVRAEAVEATLAANPGMTGTVANVGNPAQVAQVLEDAQRAFGDASVLVNNVGVAGPRAALEDITDDAWRETFDINLGGMFQFMKHVVPAMKRNRHGAIINFSTGSTRTRLPMRTAYVVSKAAVESLTLNAARELGPFNVRCNAILPGMIDNERMQRIVANIASESGRTAGEVESDYLKYISLRTKVQPDDLAQMVLFLASSAASKVTGELIAVSGNVEWEI</sequence>
<dbReference type="InterPro" id="IPR036291">
    <property type="entry name" value="NAD(P)-bd_dom_sf"/>
</dbReference>
<evidence type="ECO:0000256" key="2">
    <source>
        <dbReference type="ARBA" id="ARBA00023002"/>
    </source>
</evidence>